<evidence type="ECO:0000313" key="2">
    <source>
        <dbReference type="EMBL" id="KZS12319.1"/>
    </source>
</evidence>
<comment type="caution">
    <text evidence="2">The sequence shown here is derived from an EMBL/GenBank/DDBJ whole genome shotgun (WGS) entry which is preliminary data.</text>
</comment>
<keyword evidence="3" id="KW-1185">Reference proteome</keyword>
<accession>A0A164VH79</accession>
<evidence type="ECO:0000256" key="1">
    <source>
        <dbReference type="SAM" id="Phobius"/>
    </source>
</evidence>
<feature type="transmembrane region" description="Helical" evidence="1">
    <location>
        <begin position="41"/>
        <end position="65"/>
    </location>
</feature>
<reference evidence="2 3" key="1">
    <citation type="submission" date="2016-03" db="EMBL/GenBank/DDBJ databases">
        <title>EvidentialGene: Evidence-directed Construction of Genes on Genomes.</title>
        <authorList>
            <person name="Gilbert D.G."/>
            <person name="Choi J.-H."/>
            <person name="Mockaitis K."/>
            <person name="Colbourne J."/>
            <person name="Pfrender M."/>
        </authorList>
    </citation>
    <scope>NUCLEOTIDE SEQUENCE [LARGE SCALE GENOMIC DNA]</scope>
    <source>
        <strain evidence="2 3">Xinb3</strain>
        <tissue evidence="2">Complete organism</tissue>
    </source>
</reference>
<keyword evidence="1" id="KW-0812">Transmembrane</keyword>
<gene>
    <name evidence="2" type="ORF">APZ42_022431</name>
</gene>
<protein>
    <submittedName>
        <fullName evidence="2">Uncharacterized protein</fullName>
    </submittedName>
</protein>
<keyword evidence="1" id="KW-1133">Transmembrane helix</keyword>
<organism evidence="2 3">
    <name type="scientific">Daphnia magna</name>
    <dbReference type="NCBI Taxonomy" id="35525"/>
    <lineage>
        <taxon>Eukaryota</taxon>
        <taxon>Metazoa</taxon>
        <taxon>Ecdysozoa</taxon>
        <taxon>Arthropoda</taxon>
        <taxon>Crustacea</taxon>
        <taxon>Branchiopoda</taxon>
        <taxon>Diplostraca</taxon>
        <taxon>Cladocera</taxon>
        <taxon>Anomopoda</taxon>
        <taxon>Daphniidae</taxon>
        <taxon>Daphnia</taxon>
    </lineage>
</organism>
<sequence>MMKKIHVVQLFFFSRFALKLIIKLFCPQKTPLTYNDIIFTFFFPFCLPPNFFFTVSLSLSISPVVS</sequence>
<dbReference type="EMBL" id="LRGB01001361">
    <property type="protein sequence ID" value="KZS12319.1"/>
    <property type="molecule type" value="Genomic_DNA"/>
</dbReference>
<keyword evidence="1" id="KW-0472">Membrane</keyword>
<dbReference type="Proteomes" id="UP000076858">
    <property type="component" value="Unassembled WGS sequence"/>
</dbReference>
<name>A0A164VH79_9CRUS</name>
<evidence type="ECO:0000313" key="3">
    <source>
        <dbReference type="Proteomes" id="UP000076858"/>
    </source>
</evidence>
<dbReference type="AlphaFoldDB" id="A0A164VH79"/>
<proteinExistence type="predicted"/>